<feature type="transmembrane region" description="Helical" evidence="1">
    <location>
        <begin position="39"/>
        <end position="59"/>
    </location>
</feature>
<sequence>MLLANDKRVSGISAGTWLLILGELLCWGIYGTYEQDPRLMVLGWAGVAISLFILTRVAAQVRSLQRDTALVMITDDDVR</sequence>
<reference evidence="2 3" key="1">
    <citation type="submission" date="2018-11" db="EMBL/GenBank/DDBJ databases">
        <title>Trebonia kvetii gen.nov., sp.nov., a novel acidophilic actinobacterium, and proposal of the new actinobacterial family Treboniaceae fam. nov.</title>
        <authorList>
            <person name="Rapoport D."/>
            <person name="Sagova-Mareckova M."/>
            <person name="Sedlacek I."/>
            <person name="Provaznik J."/>
            <person name="Kralova S."/>
            <person name="Pavlinic D."/>
            <person name="Benes V."/>
            <person name="Kopecky J."/>
        </authorList>
    </citation>
    <scope>NUCLEOTIDE SEQUENCE [LARGE SCALE GENOMIC DNA]</scope>
    <source>
        <strain evidence="2 3">15Tr583</strain>
    </source>
</reference>
<comment type="caution">
    <text evidence="2">The sequence shown here is derived from an EMBL/GenBank/DDBJ whole genome shotgun (WGS) entry which is preliminary data.</text>
</comment>
<keyword evidence="1" id="KW-1133">Transmembrane helix</keyword>
<keyword evidence="3" id="KW-1185">Reference proteome</keyword>
<proteinExistence type="predicted"/>
<keyword evidence="1" id="KW-0472">Membrane</keyword>
<dbReference type="EMBL" id="RPFW01000015">
    <property type="protein sequence ID" value="TVY99012.1"/>
    <property type="molecule type" value="Genomic_DNA"/>
</dbReference>
<dbReference type="AlphaFoldDB" id="A0A6P2BKP3"/>
<gene>
    <name evidence="2" type="ORF">EAS64_42425</name>
</gene>
<dbReference type="RefSeq" id="WP_145862385.1">
    <property type="nucleotide sequence ID" value="NZ_RPFW01000015.1"/>
</dbReference>
<keyword evidence="1" id="KW-0812">Transmembrane</keyword>
<feature type="transmembrane region" description="Helical" evidence="1">
    <location>
        <begin position="12"/>
        <end position="33"/>
    </location>
</feature>
<dbReference type="Gene3D" id="1.20.1280.290">
    <property type="match status" value="1"/>
</dbReference>
<evidence type="ECO:0000256" key="1">
    <source>
        <dbReference type="SAM" id="Phobius"/>
    </source>
</evidence>
<dbReference type="OrthoDB" id="3820288at2"/>
<organism evidence="2 3">
    <name type="scientific">Trebonia kvetii</name>
    <dbReference type="NCBI Taxonomy" id="2480626"/>
    <lineage>
        <taxon>Bacteria</taxon>
        <taxon>Bacillati</taxon>
        <taxon>Actinomycetota</taxon>
        <taxon>Actinomycetes</taxon>
        <taxon>Streptosporangiales</taxon>
        <taxon>Treboniaceae</taxon>
        <taxon>Trebonia</taxon>
    </lineage>
</organism>
<name>A0A6P2BKP3_9ACTN</name>
<evidence type="ECO:0000313" key="3">
    <source>
        <dbReference type="Proteomes" id="UP000460272"/>
    </source>
</evidence>
<accession>A0A6P2BKP3</accession>
<evidence type="ECO:0000313" key="2">
    <source>
        <dbReference type="EMBL" id="TVY99012.1"/>
    </source>
</evidence>
<dbReference type="Proteomes" id="UP000460272">
    <property type="component" value="Unassembled WGS sequence"/>
</dbReference>
<protein>
    <submittedName>
        <fullName evidence="2">Uncharacterized protein</fullName>
    </submittedName>
</protein>